<comment type="caution">
    <text evidence="1">The sequence shown here is derived from an EMBL/GenBank/DDBJ whole genome shotgun (WGS) entry which is preliminary data.</text>
</comment>
<sequence length="96" mass="10212">MQNTKIKQGQSLFDATIETTGDVENVFSTALSNGVGITDDIPVMSPVKVEGTVKPQITNLFGSTHSPATSIAPDEQLGESNAGIGYWIVEVDFQVK</sequence>
<dbReference type="Proteomes" id="UP000315908">
    <property type="component" value="Unassembled WGS sequence"/>
</dbReference>
<dbReference type="RefSeq" id="WP_145327647.1">
    <property type="nucleotide sequence ID" value="NZ_VLKR01000006.1"/>
</dbReference>
<protein>
    <submittedName>
        <fullName evidence="1">Uncharacterized protein</fullName>
    </submittedName>
</protein>
<gene>
    <name evidence="1" type="ORF">IQ31_01611</name>
</gene>
<reference evidence="1 2" key="1">
    <citation type="journal article" date="2015" name="Stand. Genomic Sci.">
        <title>Genomic Encyclopedia of Bacterial and Archaeal Type Strains, Phase III: the genomes of soil and plant-associated and newly described type strains.</title>
        <authorList>
            <person name="Whitman W.B."/>
            <person name="Woyke T."/>
            <person name="Klenk H.P."/>
            <person name="Zhou Y."/>
            <person name="Lilburn T.G."/>
            <person name="Beck B.J."/>
            <person name="De Vos P."/>
            <person name="Vandamme P."/>
            <person name="Eisen J.A."/>
            <person name="Garrity G."/>
            <person name="Hugenholtz P."/>
            <person name="Kyrpides N.C."/>
        </authorList>
    </citation>
    <scope>NUCLEOTIDE SEQUENCE [LARGE SCALE GENOMIC DNA]</scope>
    <source>
        <strain evidence="1 2">CGMCC 1.6855</strain>
    </source>
</reference>
<accession>A0A562MQP2</accession>
<evidence type="ECO:0000313" key="2">
    <source>
        <dbReference type="Proteomes" id="UP000315908"/>
    </source>
</evidence>
<name>A0A562MQP2_9SPHI</name>
<dbReference type="AlphaFoldDB" id="A0A562MQP2"/>
<organism evidence="1 2">
    <name type="scientific">Sphingobacterium siyangense</name>
    <dbReference type="NCBI Taxonomy" id="459529"/>
    <lineage>
        <taxon>Bacteria</taxon>
        <taxon>Pseudomonadati</taxon>
        <taxon>Bacteroidota</taxon>
        <taxon>Sphingobacteriia</taxon>
        <taxon>Sphingobacteriales</taxon>
        <taxon>Sphingobacteriaceae</taxon>
        <taxon>Sphingobacterium</taxon>
    </lineage>
</organism>
<dbReference type="OrthoDB" id="1100373at2"/>
<dbReference type="EMBL" id="VLKR01000006">
    <property type="protein sequence ID" value="TWI22206.1"/>
    <property type="molecule type" value="Genomic_DNA"/>
</dbReference>
<evidence type="ECO:0000313" key="1">
    <source>
        <dbReference type="EMBL" id="TWI22206.1"/>
    </source>
</evidence>
<proteinExistence type="predicted"/>